<keyword evidence="4" id="KW-0472">Membrane</keyword>
<dbReference type="InterPro" id="IPR051716">
    <property type="entry name" value="Plant_RL_S/T_kinase"/>
</dbReference>
<protein>
    <submittedName>
        <fullName evidence="5">Uncharacterized protein</fullName>
    </submittedName>
</protein>
<comment type="caution">
    <text evidence="5">The sequence shown here is derived from an EMBL/GenBank/DDBJ whole genome shotgun (WGS) entry which is preliminary data.</text>
</comment>
<keyword evidence="4" id="KW-1133">Transmembrane helix</keyword>
<dbReference type="Pfam" id="PF00560">
    <property type="entry name" value="LRR_1"/>
    <property type="match status" value="2"/>
</dbReference>
<keyword evidence="4" id="KW-0812">Transmembrane</keyword>
<dbReference type="InterPro" id="IPR032675">
    <property type="entry name" value="LRR_dom_sf"/>
</dbReference>
<reference evidence="5" key="1">
    <citation type="submission" date="2020-05" db="EMBL/GenBank/DDBJ databases">
        <title>Phylogenomic resolution of chytrid fungi.</title>
        <authorList>
            <person name="Stajich J.E."/>
            <person name="Amses K."/>
            <person name="Simmons R."/>
            <person name="Seto K."/>
            <person name="Myers J."/>
            <person name="Bonds A."/>
            <person name="Quandt C.A."/>
            <person name="Barry K."/>
            <person name="Liu P."/>
            <person name="Grigoriev I."/>
            <person name="Longcore J.E."/>
            <person name="James T.Y."/>
        </authorList>
    </citation>
    <scope>NUCLEOTIDE SEQUENCE</scope>
    <source>
        <strain evidence="5">PLAUS21</strain>
    </source>
</reference>
<feature type="compositionally biased region" description="Polar residues" evidence="3">
    <location>
        <begin position="271"/>
        <end position="280"/>
    </location>
</feature>
<dbReference type="AlphaFoldDB" id="A0AAD5UQQ8"/>
<comment type="subcellular location">
    <subcellularLocation>
        <location evidence="1">Membrane</location>
        <topology evidence="1">Single-pass membrane protein</topology>
    </subcellularLocation>
</comment>
<dbReference type="PANTHER" id="PTHR48053:SF71">
    <property type="entry name" value="LEUCINE RICH REPEAT FAMILY PROTEIN, EXPRESSED"/>
    <property type="match status" value="1"/>
</dbReference>
<feature type="region of interest" description="Disordered" evidence="3">
    <location>
        <begin position="392"/>
        <end position="420"/>
    </location>
</feature>
<keyword evidence="2" id="KW-0732">Signal</keyword>
<feature type="region of interest" description="Disordered" evidence="3">
    <location>
        <begin position="217"/>
        <end position="280"/>
    </location>
</feature>
<accession>A0AAD5UQQ8</accession>
<gene>
    <name evidence="5" type="ORF">HK103_005916</name>
</gene>
<proteinExistence type="predicted"/>
<evidence type="ECO:0000256" key="4">
    <source>
        <dbReference type="SAM" id="Phobius"/>
    </source>
</evidence>
<evidence type="ECO:0000313" key="5">
    <source>
        <dbReference type="EMBL" id="KAJ3261308.1"/>
    </source>
</evidence>
<feature type="compositionally biased region" description="Polar residues" evidence="3">
    <location>
        <begin position="217"/>
        <end position="260"/>
    </location>
</feature>
<evidence type="ECO:0000256" key="2">
    <source>
        <dbReference type="ARBA" id="ARBA00022729"/>
    </source>
</evidence>
<dbReference type="EMBL" id="JADGKB010000006">
    <property type="protein sequence ID" value="KAJ3261308.1"/>
    <property type="molecule type" value="Genomic_DNA"/>
</dbReference>
<organism evidence="5 6">
    <name type="scientific">Boothiomyces macroporosus</name>
    <dbReference type="NCBI Taxonomy" id="261099"/>
    <lineage>
        <taxon>Eukaryota</taxon>
        <taxon>Fungi</taxon>
        <taxon>Fungi incertae sedis</taxon>
        <taxon>Chytridiomycota</taxon>
        <taxon>Chytridiomycota incertae sedis</taxon>
        <taxon>Chytridiomycetes</taxon>
        <taxon>Rhizophydiales</taxon>
        <taxon>Terramycetaceae</taxon>
        <taxon>Boothiomyces</taxon>
    </lineage>
</organism>
<dbReference type="GO" id="GO:0016020">
    <property type="term" value="C:membrane"/>
    <property type="evidence" value="ECO:0007669"/>
    <property type="project" value="UniProtKB-SubCell"/>
</dbReference>
<sequence length="420" mass="46365">MHLGSLSNLFYFNAGNNKLAGTIPDFSSFSKLQYLLLHGNNFEQDSFPKWIFQMSNLIELYLDSSYMPGPIFPGISKLVGLQVLSLSYCNVTGNITLDIQYLKNLQTLYLDHNQLTGPIPQEISLIADLSYLDLSNNELDPTVPLAIKQMKNYDPNNFLFANQSVPPVSTGVPPVSAGGGSGSMYIIIAVVVVVILGIAGAGFYLYSLKMKKTKSNAQKDSYNQGQPQIVNQPQSPPFNQVQPQPFIQTPPQMFAQQQPPELNRGTAFDQPYSTPQGHPNQYIQSAQYHPAQMQVYSNGQVEQTLQQQYPNAQFLGAQDSPLTEKYSPQRHSPGSSPEQTLVVTNTSYQSVNLNSPYSNHQSLSTSKAELPVLSAVQSPFADLLLQPDHLQPPVLARNDSNGPVSKKEEIEIDSQPPLLF</sequence>
<dbReference type="Proteomes" id="UP001210925">
    <property type="component" value="Unassembled WGS sequence"/>
</dbReference>
<dbReference type="InterPro" id="IPR001611">
    <property type="entry name" value="Leu-rich_rpt"/>
</dbReference>
<name>A0AAD5UQQ8_9FUNG</name>
<evidence type="ECO:0000313" key="6">
    <source>
        <dbReference type="Proteomes" id="UP001210925"/>
    </source>
</evidence>
<dbReference type="PANTHER" id="PTHR48053">
    <property type="entry name" value="LEUCINE RICH REPEAT FAMILY PROTEIN, EXPRESSED"/>
    <property type="match status" value="1"/>
</dbReference>
<evidence type="ECO:0000256" key="1">
    <source>
        <dbReference type="ARBA" id="ARBA00004167"/>
    </source>
</evidence>
<dbReference type="SUPFAM" id="SSF52058">
    <property type="entry name" value="L domain-like"/>
    <property type="match status" value="1"/>
</dbReference>
<evidence type="ECO:0000256" key="3">
    <source>
        <dbReference type="SAM" id="MobiDB-lite"/>
    </source>
</evidence>
<dbReference type="PROSITE" id="PS51450">
    <property type="entry name" value="LRR"/>
    <property type="match status" value="1"/>
</dbReference>
<keyword evidence="6" id="KW-1185">Reference proteome</keyword>
<dbReference type="Gene3D" id="3.80.10.10">
    <property type="entry name" value="Ribonuclease Inhibitor"/>
    <property type="match status" value="1"/>
</dbReference>
<feature type="transmembrane region" description="Helical" evidence="4">
    <location>
        <begin position="184"/>
        <end position="206"/>
    </location>
</feature>